<dbReference type="GO" id="GO:0016747">
    <property type="term" value="F:acyltransferase activity, transferring groups other than amino-acyl groups"/>
    <property type="evidence" value="ECO:0007669"/>
    <property type="project" value="InterPro"/>
</dbReference>
<organism evidence="4 5">
    <name type="scientific">Nocardia pulmonis</name>
    <dbReference type="NCBI Taxonomy" id="2951408"/>
    <lineage>
        <taxon>Bacteria</taxon>
        <taxon>Bacillati</taxon>
        <taxon>Actinomycetota</taxon>
        <taxon>Actinomycetes</taxon>
        <taxon>Mycobacteriales</taxon>
        <taxon>Nocardiaceae</taxon>
        <taxon>Nocardia</taxon>
    </lineage>
</organism>
<dbReference type="Pfam" id="PF13508">
    <property type="entry name" value="Acetyltransf_7"/>
    <property type="match status" value="1"/>
</dbReference>
<feature type="domain" description="N-acetyltransferase" evidence="3">
    <location>
        <begin position="6"/>
        <end position="154"/>
    </location>
</feature>
<dbReference type="InterPro" id="IPR050832">
    <property type="entry name" value="Bact_Acetyltransf"/>
</dbReference>
<dbReference type="InterPro" id="IPR000182">
    <property type="entry name" value="GNAT_dom"/>
</dbReference>
<dbReference type="SUPFAM" id="SSF55729">
    <property type="entry name" value="Acyl-CoA N-acyltransferases (Nat)"/>
    <property type="match status" value="1"/>
</dbReference>
<keyword evidence="2" id="KW-0012">Acyltransferase</keyword>
<proteinExistence type="predicted"/>
<dbReference type="EMBL" id="JAMRXG010000016">
    <property type="protein sequence ID" value="MCM6777584.1"/>
    <property type="molecule type" value="Genomic_DNA"/>
</dbReference>
<dbReference type="PANTHER" id="PTHR43877">
    <property type="entry name" value="AMINOALKYLPHOSPHONATE N-ACETYLTRANSFERASE-RELATED-RELATED"/>
    <property type="match status" value="1"/>
</dbReference>
<dbReference type="InterPro" id="IPR016181">
    <property type="entry name" value="Acyl_CoA_acyltransferase"/>
</dbReference>
<name>A0A9X2EB01_9NOCA</name>
<dbReference type="Gene3D" id="3.40.630.30">
    <property type="match status" value="1"/>
</dbReference>
<gene>
    <name evidence="4" type="ORF">NDR86_29255</name>
</gene>
<evidence type="ECO:0000256" key="1">
    <source>
        <dbReference type="ARBA" id="ARBA00022679"/>
    </source>
</evidence>
<dbReference type="CDD" id="cd04301">
    <property type="entry name" value="NAT_SF"/>
    <property type="match status" value="1"/>
</dbReference>
<dbReference type="AlphaFoldDB" id="A0A9X2EB01"/>
<comment type="caution">
    <text evidence="4">The sequence shown here is derived from an EMBL/GenBank/DDBJ whole genome shotgun (WGS) entry which is preliminary data.</text>
</comment>
<protein>
    <submittedName>
        <fullName evidence="4">GNAT family N-acetyltransferase</fullName>
    </submittedName>
</protein>
<evidence type="ECO:0000313" key="4">
    <source>
        <dbReference type="EMBL" id="MCM6777584.1"/>
    </source>
</evidence>
<keyword evidence="5" id="KW-1185">Reference proteome</keyword>
<evidence type="ECO:0000313" key="5">
    <source>
        <dbReference type="Proteomes" id="UP001139157"/>
    </source>
</evidence>
<sequence>MNSDEVVLRRAIDSDASAIADVWLRSFAAALPTVRRAHDDEQVRRWIADLVVPHHETWVAVAAGSVVGLLVLDGEELEQLYLEPAWRGRGLGDRLVELAKQRRPQGLRLWTFQVNTAAQRFYRRHGFIETDRTDGMRNEEHEPDIRLTWQPTRSQCPGLDALRRDRHEYLAILPRTPDT</sequence>
<keyword evidence="1" id="KW-0808">Transferase</keyword>
<dbReference type="Proteomes" id="UP001139157">
    <property type="component" value="Unassembled WGS sequence"/>
</dbReference>
<evidence type="ECO:0000256" key="2">
    <source>
        <dbReference type="ARBA" id="ARBA00023315"/>
    </source>
</evidence>
<evidence type="ECO:0000259" key="3">
    <source>
        <dbReference type="PROSITE" id="PS51186"/>
    </source>
</evidence>
<reference evidence="4" key="1">
    <citation type="submission" date="2022-06" db="EMBL/GenBank/DDBJ databases">
        <title>Novel species in genus nocardia.</title>
        <authorList>
            <person name="Li F."/>
        </authorList>
    </citation>
    <scope>NUCLEOTIDE SEQUENCE</scope>
    <source>
        <strain evidence="4">CDC141</strain>
    </source>
</reference>
<accession>A0A9X2EB01</accession>
<dbReference type="PROSITE" id="PS51186">
    <property type="entry name" value="GNAT"/>
    <property type="match status" value="1"/>
</dbReference>
<dbReference type="RefSeq" id="WP_251916887.1">
    <property type="nucleotide sequence ID" value="NZ_JAMRXG010000016.1"/>
</dbReference>